<dbReference type="VEuPathDB" id="FungiDB:GVI51_B03113"/>
<comment type="caution">
    <text evidence="2">The sequence shown here is derived from an EMBL/GenBank/DDBJ whole genome shotgun (WGS) entry which is preliminary data.</text>
</comment>
<accession>A0A0W0CV91</accession>
<evidence type="ECO:0000313" key="3">
    <source>
        <dbReference type="Proteomes" id="UP000054886"/>
    </source>
</evidence>
<feature type="compositionally biased region" description="Basic residues" evidence="1">
    <location>
        <begin position="51"/>
        <end position="62"/>
    </location>
</feature>
<sequence>MEFFIRIFKINTKPAIVEKECDVNSLEMASIFSKTKSVSNLNSGEIDHGATRRQSKQKRKHSIRENKDSSHESLCYNDKYQRTLKATTRRKNKKKRRHNK</sequence>
<dbReference type="VEuPathDB" id="FungiDB:CAGL0B03223g"/>
<protein>
    <submittedName>
        <fullName evidence="2">Uncharacterized protein</fullName>
    </submittedName>
</protein>
<evidence type="ECO:0000256" key="1">
    <source>
        <dbReference type="SAM" id="MobiDB-lite"/>
    </source>
</evidence>
<dbReference type="VEuPathDB" id="FungiDB:GWK60_B03047"/>
<dbReference type="EMBL" id="LLZZ01000119">
    <property type="protein sequence ID" value="KTB03508.1"/>
    <property type="molecule type" value="Genomic_DNA"/>
</dbReference>
<proteinExistence type="predicted"/>
<dbReference type="VEuPathDB" id="FungiDB:B1J91_B03223g"/>
<organism evidence="2 3">
    <name type="scientific">Candida glabrata</name>
    <name type="common">Yeast</name>
    <name type="synonym">Torulopsis glabrata</name>
    <dbReference type="NCBI Taxonomy" id="5478"/>
    <lineage>
        <taxon>Eukaryota</taxon>
        <taxon>Fungi</taxon>
        <taxon>Dikarya</taxon>
        <taxon>Ascomycota</taxon>
        <taxon>Saccharomycotina</taxon>
        <taxon>Saccharomycetes</taxon>
        <taxon>Saccharomycetales</taxon>
        <taxon>Saccharomycetaceae</taxon>
        <taxon>Nakaseomyces</taxon>
    </lineage>
</organism>
<feature type="region of interest" description="Disordered" evidence="1">
    <location>
        <begin position="38"/>
        <end position="100"/>
    </location>
</feature>
<name>A0A0W0CV91_CANGB</name>
<dbReference type="AlphaFoldDB" id="A0A0W0CV91"/>
<reference evidence="2 3" key="1">
    <citation type="submission" date="2015-10" db="EMBL/GenBank/DDBJ databases">
        <title>Draft genomes sequences of Candida glabrata isolates 1A, 1B, 2A, 2B, 3A and 3B.</title>
        <authorList>
            <person name="Haavelsrud O.E."/>
            <person name="Gaustad P."/>
        </authorList>
    </citation>
    <scope>NUCLEOTIDE SEQUENCE [LARGE SCALE GENOMIC DNA]</scope>
    <source>
        <strain evidence="2">910700640</strain>
    </source>
</reference>
<feature type="compositionally biased region" description="Basic residues" evidence="1">
    <location>
        <begin position="87"/>
        <end position="100"/>
    </location>
</feature>
<gene>
    <name evidence="2" type="ORF">AO440_000297</name>
</gene>
<evidence type="ECO:0000313" key="2">
    <source>
        <dbReference type="EMBL" id="KTB03508.1"/>
    </source>
</evidence>
<dbReference type="Proteomes" id="UP000054886">
    <property type="component" value="Unassembled WGS sequence"/>
</dbReference>